<keyword evidence="11" id="KW-0012">Acyltransferase</keyword>
<dbReference type="SMART" id="SM01207">
    <property type="entry name" value="G3P_acyltransf"/>
    <property type="match status" value="1"/>
</dbReference>
<reference evidence="11" key="2">
    <citation type="journal article" date="2021" name="PeerJ">
        <title>Extensive microbial diversity within the chicken gut microbiome revealed by metagenomics and culture.</title>
        <authorList>
            <person name="Gilroy R."/>
            <person name="Ravi A."/>
            <person name="Getino M."/>
            <person name="Pursley I."/>
            <person name="Horton D.L."/>
            <person name="Alikhan N.F."/>
            <person name="Baker D."/>
            <person name="Gharbi K."/>
            <person name="Hall N."/>
            <person name="Watson M."/>
            <person name="Adriaenssens E.M."/>
            <person name="Foster-Nyarko E."/>
            <person name="Jarju S."/>
            <person name="Secka A."/>
            <person name="Antonio M."/>
            <person name="Oren A."/>
            <person name="Chaudhuri R.R."/>
            <person name="La Ragione R."/>
            <person name="Hildebrand F."/>
            <person name="Pallen M.J."/>
        </authorList>
    </citation>
    <scope>NUCLEOTIDE SEQUENCE</scope>
    <source>
        <strain evidence="11">ChiSxjej2B14-6234</strain>
    </source>
</reference>
<comment type="function">
    <text evidence="10">Catalyzes the transfer of an acyl group from acyl-phosphate (acyl-PO(4)) to glycerol-3-phosphate (G3P) to form lysophosphatidic acid (LPA). This enzyme utilizes acyl-phosphate as fatty acyl donor, but not acyl-CoA or acyl-ACP.</text>
</comment>
<keyword evidence="2 10" id="KW-0444">Lipid biosynthesis</keyword>
<keyword evidence="6 10" id="KW-0443">Lipid metabolism</keyword>
<sequence length="204" mass="21514">MTGRAVLFILLGYLSGGVMYSYYIPRLLTDGDVREQGADHNPGAANAFRLCGPTVGVLCALLDVLKATLPVYAAATYGGLTGMPLALAALAPVLGHAYPVTLRFRGGKAIASAFGALLGLWPVTHAVLLLAAIVLILLPLVHDHALLMLTSLGVFAVLTLNMAVHEAHLVAIGLLAIVGGRHLREARGALEDIRARREERRRAA</sequence>
<evidence type="ECO:0000256" key="5">
    <source>
        <dbReference type="ARBA" id="ARBA00022989"/>
    </source>
</evidence>
<dbReference type="HAMAP" id="MF_01043">
    <property type="entry name" value="PlsY"/>
    <property type="match status" value="1"/>
</dbReference>
<accession>A0A9D0Z801</accession>
<dbReference type="PANTHER" id="PTHR30309">
    <property type="entry name" value="INNER MEMBRANE PROTEIN YGIH"/>
    <property type="match status" value="1"/>
</dbReference>
<dbReference type="Proteomes" id="UP000886887">
    <property type="component" value="Unassembled WGS sequence"/>
</dbReference>
<keyword evidence="9 10" id="KW-1208">Phospholipid metabolism</keyword>
<evidence type="ECO:0000313" key="12">
    <source>
        <dbReference type="Proteomes" id="UP000886887"/>
    </source>
</evidence>
<evidence type="ECO:0000256" key="7">
    <source>
        <dbReference type="ARBA" id="ARBA00023136"/>
    </source>
</evidence>
<comment type="pathway">
    <text evidence="10">Lipid metabolism; phospholipid metabolism.</text>
</comment>
<keyword evidence="5 10" id="KW-1133">Transmembrane helix</keyword>
<keyword evidence="8 10" id="KW-0594">Phospholipid biosynthesis</keyword>
<evidence type="ECO:0000256" key="6">
    <source>
        <dbReference type="ARBA" id="ARBA00023098"/>
    </source>
</evidence>
<keyword evidence="1 10" id="KW-1003">Cell membrane</keyword>
<dbReference type="Pfam" id="PF02660">
    <property type="entry name" value="G3P_acyltransf"/>
    <property type="match status" value="1"/>
</dbReference>
<evidence type="ECO:0000256" key="9">
    <source>
        <dbReference type="ARBA" id="ARBA00023264"/>
    </source>
</evidence>
<dbReference type="InterPro" id="IPR003811">
    <property type="entry name" value="G3P_acylTferase_PlsY"/>
</dbReference>
<organism evidence="11 12">
    <name type="scientific">Candidatus Onthenecus intestinigallinarum</name>
    <dbReference type="NCBI Taxonomy" id="2840875"/>
    <lineage>
        <taxon>Bacteria</taxon>
        <taxon>Bacillati</taxon>
        <taxon>Bacillota</taxon>
        <taxon>Clostridia</taxon>
        <taxon>Eubacteriales</taxon>
        <taxon>Candidatus Onthenecus</taxon>
    </lineage>
</organism>
<feature type="transmembrane region" description="Helical" evidence="10">
    <location>
        <begin position="114"/>
        <end position="140"/>
    </location>
</feature>
<dbReference type="GO" id="GO:0005886">
    <property type="term" value="C:plasma membrane"/>
    <property type="evidence" value="ECO:0007669"/>
    <property type="project" value="UniProtKB-SubCell"/>
</dbReference>
<protein>
    <recommendedName>
        <fullName evidence="10">Glycerol-3-phosphate acyltransferase</fullName>
    </recommendedName>
    <alternativeName>
        <fullName evidence="10">Acyl-PO4 G3P acyltransferase</fullName>
    </alternativeName>
    <alternativeName>
        <fullName evidence="10">Acyl-phosphate--glycerol-3-phosphate acyltransferase</fullName>
    </alternativeName>
    <alternativeName>
        <fullName evidence="10">G3P acyltransferase</fullName>
        <shortName evidence="10">GPAT</shortName>
        <ecNumber evidence="10">2.3.1.275</ecNumber>
    </alternativeName>
    <alternativeName>
        <fullName evidence="10">Lysophosphatidic acid synthase</fullName>
        <shortName evidence="10">LPA synthase</shortName>
    </alternativeName>
</protein>
<feature type="transmembrane region" description="Helical" evidence="10">
    <location>
        <begin position="152"/>
        <end position="178"/>
    </location>
</feature>
<gene>
    <name evidence="10" type="primary">plsY</name>
    <name evidence="11" type="ORF">IAB73_00280</name>
</gene>
<evidence type="ECO:0000256" key="10">
    <source>
        <dbReference type="HAMAP-Rule" id="MF_01043"/>
    </source>
</evidence>
<keyword evidence="7 10" id="KW-0472">Membrane</keyword>
<dbReference type="PANTHER" id="PTHR30309:SF0">
    <property type="entry name" value="GLYCEROL-3-PHOSPHATE ACYLTRANSFERASE-RELATED"/>
    <property type="match status" value="1"/>
</dbReference>
<feature type="transmembrane region" description="Helical" evidence="10">
    <location>
        <begin position="71"/>
        <end position="94"/>
    </location>
</feature>
<dbReference type="AlphaFoldDB" id="A0A9D0Z801"/>
<reference evidence="11" key="1">
    <citation type="submission" date="2020-10" db="EMBL/GenBank/DDBJ databases">
        <authorList>
            <person name="Gilroy R."/>
        </authorList>
    </citation>
    <scope>NUCLEOTIDE SEQUENCE</scope>
    <source>
        <strain evidence="11">ChiSxjej2B14-6234</strain>
    </source>
</reference>
<name>A0A9D0Z801_9FIRM</name>
<comment type="subcellular location">
    <subcellularLocation>
        <location evidence="10">Cell membrane</location>
        <topology evidence="10">Multi-pass membrane protein</topology>
    </subcellularLocation>
</comment>
<dbReference type="EMBL" id="DVFJ01000001">
    <property type="protein sequence ID" value="HIQ70644.1"/>
    <property type="molecule type" value="Genomic_DNA"/>
</dbReference>
<dbReference type="GO" id="GO:0008654">
    <property type="term" value="P:phospholipid biosynthetic process"/>
    <property type="evidence" value="ECO:0007669"/>
    <property type="project" value="UniProtKB-UniRule"/>
</dbReference>
<evidence type="ECO:0000256" key="8">
    <source>
        <dbReference type="ARBA" id="ARBA00023209"/>
    </source>
</evidence>
<proteinExistence type="inferred from homology"/>
<comment type="similarity">
    <text evidence="10">Belongs to the PlsY family.</text>
</comment>
<comment type="catalytic activity">
    <reaction evidence="10">
        <text>an acyl phosphate + sn-glycerol 3-phosphate = a 1-acyl-sn-glycero-3-phosphate + phosphate</text>
        <dbReference type="Rhea" id="RHEA:34075"/>
        <dbReference type="ChEBI" id="CHEBI:43474"/>
        <dbReference type="ChEBI" id="CHEBI:57597"/>
        <dbReference type="ChEBI" id="CHEBI:57970"/>
        <dbReference type="ChEBI" id="CHEBI:59918"/>
        <dbReference type="EC" id="2.3.1.275"/>
    </reaction>
</comment>
<evidence type="ECO:0000256" key="1">
    <source>
        <dbReference type="ARBA" id="ARBA00022475"/>
    </source>
</evidence>
<dbReference type="EC" id="2.3.1.275" evidence="10"/>
<evidence type="ECO:0000256" key="3">
    <source>
        <dbReference type="ARBA" id="ARBA00022679"/>
    </source>
</evidence>
<keyword evidence="3 10" id="KW-0808">Transferase</keyword>
<evidence type="ECO:0000256" key="2">
    <source>
        <dbReference type="ARBA" id="ARBA00022516"/>
    </source>
</evidence>
<comment type="caution">
    <text evidence="11">The sequence shown here is derived from an EMBL/GenBank/DDBJ whole genome shotgun (WGS) entry which is preliminary data.</text>
</comment>
<evidence type="ECO:0000256" key="4">
    <source>
        <dbReference type="ARBA" id="ARBA00022692"/>
    </source>
</evidence>
<comment type="subunit">
    <text evidence="10">Probably interacts with PlsX.</text>
</comment>
<dbReference type="GO" id="GO:0043772">
    <property type="term" value="F:acyl-phosphate glycerol-3-phosphate acyltransferase activity"/>
    <property type="evidence" value="ECO:0007669"/>
    <property type="project" value="UniProtKB-UniRule"/>
</dbReference>
<feature type="transmembrane region" description="Helical" evidence="10">
    <location>
        <begin position="5"/>
        <end position="24"/>
    </location>
</feature>
<keyword evidence="4 10" id="KW-0812">Transmembrane</keyword>
<evidence type="ECO:0000313" key="11">
    <source>
        <dbReference type="EMBL" id="HIQ70644.1"/>
    </source>
</evidence>